<dbReference type="AlphaFoldDB" id="A0AA38VKY7"/>
<feature type="domain" description="Heterokaryon incompatibility" evidence="2">
    <location>
        <begin position="289"/>
        <end position="442"/>
    </location>
</feature>
<evidence type="ECO:0000259" key="2">
    <source>
        <dbReference type="Pfam" id="PF06985"/>
    </source>
</evidence>
<organism evidence="3 4">
    <name type="scientific">Coniochaeta hoffmannii</name>
    <dbReference type="NCBI Taxonomy" id="91930"/>
    <lineage>
        <taxon>Eukaryota</taxon>
        <taxon>Fungi</taxon>
        <taxon>Dikarya</taxon>
        <taxon>Ascomycota</taxon>
        <taxon>Pezizomycotina</taxon>
        <taxon>Sordariomycetes</taxon>
        <taxon>Sordariomycetidae</taxon>
        <taxon>Coniochaetales</taxon>
        <taxon>Coniochaetaceae</taxon>
        <taxon>Coniochaeta</taxon>
    </lineage>
</organism>
<dbReference type="PANTHER" id="PTHR33112">
    <property type="entry name" value="DOMAIN PROTEIN, PUTATIVE-RELATED"/>
    <property type="match status" value="1"/>
</dbReference>
<dbReference type="InterPro" id="IPR010730">
    <property type="entry name" value="HET"/>
</dbReference>
<dbReference type="EMBL" id="JANBVN010000044">
    <property type="protein sequence ID" value="KAJ9157181.1"/>
    <property type="molecule type" value="Genomic_DNA"/>
</dbReference>
<feature type="compositionally biased region" description="Basic residues" evidence="1">
    <location>
        <begin position="1"/>
        <end position="11"/>
    </location>
</feature>
<accession>A0AA38VKY7</accession>
<reference evidence="3" key="1">
    <citation type="submission" date="2022-07" db="EMBL/GenBank/DDBJ databases">
        <title>Fungi with potential for degradation of polypropylene.</title>
        <authorList>
            <person name="Gostincar C."/>
        </authorList>
    </citation>
    <scope>NUCLEOTIDE SEQUENCE</scope>
    <source>
        <strain evidence="3">EXF-13287</strain>
    </source>
</reference>
<sequence>MRLFRKIKKKKGEGERLPDIASPGPAIEAQNLVVQQSGGPSSAPAAPVQVLPSDTVCPVCYHLDPIRAPKDGNPSKNDASWVMKEYVVSAEIPAARIEVAKTEDLIGAAQNGCIHCFVVRSALDAVSPGWTSEKTIVQIFLAPDLPVVVRLEFGNFVTQAVSREDALRTYGYDVPMKFTVKVVDPSKPPVEVEIYRPRRPTGDASSHVQDNALSSLVGQMGFAEDIPRHPGDQKSLRFIQQHVEQCTREHSCGGDRSPPRLPDRVIWVGNSTASAIRLVENIGEARAKYIALSYCWGSVSPDTYLTDATNLQARKANIEYGDLPPLLQDVVQCARTLGIEYIWVDRLCIVQGDGGDFKTQAPKMGEIYGNATLTFAAASASSENGRILAERDKSDGPFTLGLELQGLGTLTLGIRRRTHQLGTENRGGDYGRMSTRAWIWQERLLSARTVFFTPHALKYECHRHSIWEGFDRGVLGHSWSTQLDLTANSNQSWLRLIEEFMQRGITHQSDRLPAIESVMGHIARNTGWTPFWGVFQEHLVPSLAWTSRTRKAVSGEHAGRVNPGHYAPSWSWASVDGEISYSHALTQGPLDLMDPLTFELECRNLDRTTGSLIIAGKYLIGGVRCIIKPTENYNPADERIGKYQYKYQVRVSGKHPDFMFEPDVALMPSGDDAGQPYTASVVRMPYGQTIPVDEWTGNCLVVLVGRRKRKSVAILLGASLRNPGINIWERIGIASGIAEDVWTEEHVKRGPIKVG</sequence>
<gene>
    <name evidence="3" type="ORF">NKR19_g3829</name>
</gene>
<dbReference type="PANTHER" id="PTHR33112:SF16">
    <property type="entry name" value="HETEROKARYON INCOMPATIBILITY DOMAIN-CONTAINING PROTEIN"/>
    <property type="match status" value="1"/>
</dbReference>
<comment type="caution">
    <text evidence="3">The sequence shown here is derived from an EMBL/GenBank/DDBJ whole genome shotgun (WGS) entry which is preliminary data.</text>
</comment>
<name>A0AA38VKY7_9PEZI</name>
<dbReference type="Proteomes" id="UP001174691">
    <property type="component" value="Unassembled WGS sequence"/>
</dbReference>
<keyword evidence="4" id="KW-1185">Reference proteome</keyword>
<protein>
    <submittedName>
        <fullName evidence="3">HET-domain-containing protein</fullName>
    </submittedName>
</protein>
<evidence type="ECO:0000313" key="3">
    <source>
        <dbReference type="EMBL" id="KAJ9157181.1"/>
    </source>
</evidence>
<feature type="region of interest" description="Disordered" evidence="1">
    <location>
        <begin position="1"/>
        <end position="22"/>
    </location>
</feature>
<proteinExistence type="predicted"/>
<evidence type="ECO:0000313" key="4">
    <source>
        <dbReference type="Proteomes" id="UP001174691"/>
    </source>
</evidence>
<evidence type="ECO:0000256" key="1">
    <source>
        <dbReference type="SAM" id="MobiDB-lite"/>
    </source>
</evidence>
<dbReference type="Pfam" id="PF06985">
    <property type="entry name" value="HET"/>
    <property type="match status" value="1"/>
</dbReference>